<organism evidence="1 2">
    <name type="scientific">Spiroplasma litorale</name>
    <dbReference type="NCBI Taxonomy" id="216942"/>
    <lineage>
        <taxon>Bacteria</taxon>
        <taxon>Bacillati</taxon>
        <taxon>Mycoplasmatota</taxon>
        <taxon>Mollicutes</taxon>
        <taxon>Entomoplasmatales</taxon>
        <taxon>Spiroplasmataceae</taxon>
        <taxon>Spiroplasma</taxon>
    </lineage>
</organism>
<dbReference type="InterPro" id="IPR023214">
    <property type="entry name" value="HAD_sf"/>
</dbReference>
<dbReference type="AlphaFoldDB" id="A0A0K1W0F9"/>
<accession>A0A0K1W0F9</accession>
<dbReference type="RefSeq" id="WP_075057883.1">
    <property type="nucleotide sequence ID" value="NZ_CP012357.1"/>
</dbReference>
<gene>
    <name evidence="1" type="primary">had</name>
    <name evidence="1" type="ORF">SLITO_v1c01170</name>
</gene>
<dbReference type="Gene3D" id="3.30.1240.10">
    <property type="match status" value="1"/>
</dbReference>
<dbReference type="PROSITE" id="PS01229">
    <property type="entry name" value="COF_2"/>
    <property type="match status" value="1"/>
</dbReference>
<dbReference type="SFLD" id="SFLDS00003">
    <property type="entry name" value="Haloacid_Dehalogenase"/>
    <property type="match status" value="1"/>
</dbReference>
<dbReference type="GO" id="GO:0000287">
    <property type="term" value="F:magnesium ion binding"/>
    <property type="evidence" value="ECO:0007669"/>
    <property type="project" value="TreeGrafter"/>
</dbReference>
<dbReference type="SUPFAM" id="SSF56784">
    <property type="entry name" value="HAD-like"/>
    <property type="match status" value="1"/>
</dbReference>
<name>A0A0K1W0F9_9MOLU</name>
<sequence length="271" mass="31368">MHNVKLIVMDIDGTLLGKGHKVSKKTLDILKMARAKNIKICLATGRHFYRTEEISRIIESDVNNDYLVCLNGGALYKYENKNLNVIYEKTFSEEEFNYIYDESKKIKLNCFSYDKNNETAYVVKKSLFTFILGKVSKRKPVVYDNETKNISYKIIGNGKPAAIKKIKQILQKKSFRIYDWSYSNKSKRIEISPKDVNKVCAIKKLAELEKINKEEIVFFGDGDNDKELLSWVKYGVAMGNAHKEVLRHASYKTKKNTKDGIEYFLKSILNI</sequence>
<dbReference type="EMBL" id="CP012357">
    <property type="protein sequence ID" value="AKX33785.1"/>
    <property type="molecule type" value="Genomic_DNA"/>
</dbReference>
<dbReference type="KEGG" id="sll:SLITO_v1c01170"/>
<dbReference type="InterPro" id="IPR006379">
    <property type="entry name" value="HAD-SF_hydro_IIB"/>
</dbReference>
<dbReference type="NCBIfam" id="TIGR01484">
    <property type="entry name" value="HAD-SF-IIB"/>
    <property type="match status" value="1"/>
</dbReference>
<dbReference type="PANTHER" id="PTHR10000:SF8">
    <property type="entry name" value="HAD SUPERFAMILY HYDROLASE-LIKE, TYPE 3"/>
    <property type="match status" value="1"/>
</dbReference>
<dbReference type="GO" id="GO:0016791">
    <property type="term" value="F:phosphatase activity"/>
    <property type="evidence" value="ECO:0007669"/>
    <property type="project" value="UniProtKB-ARBA"/>
</dbReference>
<dbReference type="STRING" id="216942.SLITO_v1c01170"/>
<dbReference type="InterPro" id="IPR036412">
    <property type="entry name" value="HAD-like_sf"/>
</dbReference>
<protein>
    <submittedName>
        <fullName evidence="1">HAD superfamily hydrolase</fullName>
    </submittedName>
</protein>
<dbReference type="Proteomes" id="UP000067476">
    <property type="component" value="Chromosome"/>
</dbReference>
<dbReference type="Gene3D" id="3.40.50.1000">
    <property type="entry name" value="HAD superfamily/HAD-like"/>
    <property type="match status" value="1"/>
</dbReference>
<evidence type="ECO:0000313" key="2">
    <source>
        <dbReference type="Proteomes" id="UP000067476"/>
    </source>
</evidence>
<keyword evidence="2" id="KW-1185">Reference proteome</keyword>
<dbReference type="PATRIC" id="fig|216942.3.peg.117"/>
<dbReference type="GO" id="GO:0005829">
    <property type="term" value="C:cytosol"/>
    <property type="evidence" value="ECO:0007669"/>
    <property type="project" value="TreeGrafter"/>
</dbReference>
<evidence type="ECO:0000313" key="1">
    <source>
        <dbReference type="EMBL" id="AKX33785.1"/>
    </source>
</evidence>
<dbReference type="InterPro" id="IPR000150">
    <property type="entry name" value="Cof"/>
</dbReference>
<dbReference type="Pfam" id="PF08282">
    <property type="entry name" value="Hydrolase_3"/>
    <property type="match status" value="1"/>
</dbReference>
<dbReference type="PANTHER" id="PTHR10000">
    <property type="entry name" value="PHOSPHOSERINE PHOSPHATASE"/>
    <property type="match status" value="1"/>
</dbReference>
<keyword evidence="1" id="KW-0378">Hydrolase</keyword>
<proteinExistence type="predicted"/>
<dbReference type="NCBIfam" id="TIGR00099">
    <property type="entry name" value="Cof-subfamily"/>
    <property type="match status" value="1"/>
</dbReference>
<reference evidence="1 2" key="1">
    <citation type="journal article" date="2015" name="Genome Announc.">
        <title>Complete Genome Sequence of Spiroplasma litorale TN-1T (DSM 21781), a Bacterium Isolated from a Green-Eyed Horsefly (Tabanus nigrovittatus).</title>
        <authorList>
            <person name="Lo W.S."/>
            <person name="Lai Y.C."/>
            <person name="Lien Y.W."/>
            <person name="Wang T.H."/>
            <person name="Kuo C.H."/>
        </authorList>
    </citation>
    <scope>NUCLEOTIDE SEQUENCE [LARGE SCALE GENOMIC DNA]</scope>
    <source>
        <strain evidence="1 2">TN-1</strain>
    </source>
</reference>
<dbReference type="OrthoDB" id="384659at2"/>
<dbReference type="SFLD" id="SFLDG01140">
    <property type="entry name" value="C2.B:_Phosphomannomutase_and_P"/>
    <property type="match status" value="1"/>
</dbReference>